<evidence type="ECO:0000313" key="4">
    <source>
        <dbReference type="EMBL" id="OJG46163.1"/>
    </source>
</evidence>
<keyword evidence="1" id="KW-0805">Transcription regulation</keyword>
<dbReference type="PANTHER" id="PTHR30185:SF18">
    <property type="entry name" value="TRANSCRIPTIONAL REGULATOR MTLR"/>
    <property type="match status" value="1"/>
</dbReference>
<evidence type="ECO:0000256" key="1">
    <source>
        <dbReference type="ARBA" id="ARBA00023015"/>
    </source>
</evidence>
<sequence length="436" mass="51566">MKKETTRRLQLVEELYYAKDRLTSEQLMDLLQCSLPALISDIRFLNEEPLPLTITKIKGLYSIEFDVHATIDVMYAYILKTSLEFQVIESLFFEKNRGIQLAADRLNCSFSNMQRYLKSIKQKLSHWNIHVYHRPLRVTGDEVTIRHFYYLFFKESRMSFNEYGFSEELVSSIDQMIQQLLEMNQISNNMNVHSQLMHSFLIGLQRIKQGHQIQKLSSDSGLIIPSLDNLERLSKLIKRETNWDFGKAQLAECLWPLFTHQLILNTRQQSLANQMDEQLSDFYESHNVLLERLTLKLSQQITRTEIIETLRLLGNELFCYYPQGRLIEILQQNSKTMLTLVDKKYSREIRKLKEIVTNFLAEQYHPSFIDMYVSHLITTIDELLQRLVDAEEPIKILLLSDTSSTHERFWQSIFPAFIKGSIRYEYFEIASFHKMN</sequence>
<name>A0A1L8TPK5_9ENTE</name>
<feature type="domain" description="Mga helix-turn-helix" evidence="3">
    <location>
        <begin position="72"/>
        <end position="153"/>
    </location>
</feature>
<comment type="caution">
    <text evidence="4">The sequence shown here is derived from an EMBL/GenBank/DDBJ whole genome shotgun (WGS) entry which is preliminary data.</text>
</comment>
<dbReference type="EMBL" id="JXKQ01000003">
    <property type="protein sequence ID" value="OJG46163.1"/>
    <property type="molecule type" value="Genomic_DNA"/>
</dbReference>
<dbReference type="STRING" id="249189.RV04_GL001329"/>
<dbReference type="Pfam" id="PF05043">
    <property type="entry name" value="Mga"/>
    <property type="match status" value="1"/>
</dbReference>
<dbReference type="InterPro" id="IPR007737">
    <property type="entry name" value="Mga_HTH"/>
</dbReference>
<accession>A0A1L8TPK5</accession>
<keyword evidence="5" id="KW-1185">Reference proteome</keyword>
<keyword evidence="2" id="KW-0804">Transcription</keyword>
<proteinExistence type="predicted"/>
<dbReference type="AlphaFoldDB" id="A0A1L8TPK5"/>
<gene>
    <name evidence="4" type="ORF">RV04_GL001329</name>
</gene>
<protein>
    <recommendedName>
        <fullName evidence="3">Mga helix-turn-helix domain-containing protein</fullName>
    </recommendedName>
</protein>
<dbReference type="Proteomes" id="UP000182077">
    <property type="component" value="Unassembled WGS sequence"/>
</dbReference>
<dbReference type="InterPro" id="IPR050661">
    <property type="entry name" value="BglG_antiterminators"/>
</dbReference>
<evidence type="ECO:0000313" key="5">
    <source>
        <dbReference type="Proteomes" id="UP000182077"/>
    </source>
</evidence>
<evidence type="ECO:0000259" key="3">
    <source>
        <dbReference type="Pfam" id="PF05043"/>
    </source>
</evidence>
<dbReference type="PANTHER" id="PTHR30185">
    <property type="entry name" value="CRYPTIC BETA-GLUCOSIDE BGL OPERON ANTITERMINATOR"/>
    <property type="match status" value="1"/>
</dbReference>
<organism evidence="4 5">
    <name type="scientific">Enterococcus hermanniensis</name>
    <dbReference type="NCBI Taxonomy" id="249189"/>
    <lineage>
        <taxon>Bacteria</taxon>
        <taxon>Bacillati</taxon>
        <taxon>Bacillota</taxon>
        <taxon>Bacilli</taxon>
        <taxon>Lactobacillales</taxon>
        <taxon>Enterococcaceae</taxon>
        <taxon>Enterococcus</taxon>
    </lineage>
</organism>
<evidence type="ECO:0000256" key="2">
    <source>
        <dbReference type="ARBA" id="ARBA00023163"/>
    </source>
</evidence>
<reference evidence="4 5" key="1">
    <citation type="submission" date="2014-12" db="EMBL/GenBank/DDBJ databases">
        <title>Draft genome sequences of 29 type strains of Enterococci.</title>
        <authorList>
            <person name="Zhong Z."/>
            <person name="Sun Z."/>
            <person name="Liu W."/>
            <person name="Zhang W."/>
            <person name="Zhang H."/>
        </authorList>
    </citation>
    <scope>NUCLEOTIDE SEQUENCE [LARGE SCALE GENOMIC DNA]</scope>
    <source>
        <strain evidence="4 5">DSM 17122</strain>
    </source>
</reference>